<accession>A0ABV3FT52</accession>
<keyword evidence="2" id="KW-1133">Transmembrane helix</keyword>
<protein>
    <submittedName>
        <fullName evidence="3">Uncharacterized protein</fullName>
    </submittedName>
</protein>
<keyword evidence="2" id="KW-0812">Transmembrane</keyword>
<sequence>MVTRTHWSTRRDHERHDRASSRSVPAPLLLGVWILLIAAVSIALALL</sequence>
<keyword evidence="4" id="KW-1185">Reference proteome</keyword>
<evidence type="ECO:0000313" key="4">
    <source>
        <dbReference type="Proteomes" id="UP001551695"/>
    </source>
</evidence>
<keyword evidence="2" id="KW-0472">Membrane</keyword>
<evidence type="ECO:0000256" key="1">
    <source>
        <dbReference type="SAM" id="MobiDB-lite"/>
    </source>
</evidence>
<feature type="compositionally biased region" description="Basic and acidic residues" evidence="1">
    <location>
        <begin position="9"/>
        <end position="20"/>
    </location>
</feature>
<feature type="transmembrane region" description="Helical" evidence="2">
    <location>
        <begin position="26"/>
        <end position="46"/>
    </location>
</feature>
<feature type="region of interest" description="Disordered" evidence="1">
    <location>
        <begin position="1"/>
        <end position="22"/>
    </location>
</feature>
<evidence type="ECO:0000313" key="3">
    <source>
        <dbReference type="EMBL" id="MEV0708609.1"/>
    </source>
</evidence>
<dbReference type="Proteomes" id="UP001551695">
    <property type="component" value="Unassembled WGS sequence"/>
</dbReference>
<reference evidence="3 4" key="1">
    <citation type="submission" date="2024-06" db="EMBL/GenBank/DDBJ databases">
        <title>The Natural Products Discovery Center: Release of the First 8490 Sequenced Strains for Exploring Actinobacteria Biosynthetic Diversity.</title>
        <authorList>
            <person name="Kalkreuter E."/>
            <person name="Kautsar S.A."/>
            <person name="Yang D."/>
            <person name="Bader C.D."/>
            <person name="Teijaro C.N."/>
            <person name="Fluegel L."/>
            <person name="Davis C.M."/>
            <person name="Simpson J.R."/>
            <person name="Lauterbach L."/>
            <person name="Steele A.D."/>
            <person name="Gui C."/>
            <person name="Meng S."/>
            <person name="Li G."/>
            <person name="Viehrig K."/>
            <person name="Ye F."/>
            <person name="Su P."/>
            <person name="Kiefer A.F."/>
            <person name="Nichols A."/>
            <person name="Cepeda A.J."/>
            <person name="Yan W."/>
            <person name="Fan B."/>
            <person name="Jiang Y."/>
            <person name="Adhikari A."/>
            <person name="Zheng C.-J."/>
            <person name="Schuster L."/>
            <person name="Cowan T.M."/>
            <person name="Smanski M.J."/>
            <person name="Chevrette M.G."/>
            <person name="De Carvalho L.P.S."/>
            <person name="Shen B."/>
        </authorList>
    </citation>
    <scope>NUCLEOTIDE SEQUENCE [LARGE SCALE GENOMIC DNA]</scope>
    <source>
        <strain evidence="3 4">NPDC050403</strain>
    </source>
</reference>
<dbReference type="EMBL" id="JBFAKC010000005">
    <property type="protein sequence ID" value="MEV0708609.1"/>
    <property type="molecule type" value="Genomic_DNA"/>
</dbReference>
<organism evidence="3 4">
    <name type="scientific">Nocardia aurea</name>
    <dbReference type="NCBI Taxonomy" id="2144174"/>
    <lineage>
        <taxon>Bacteria</taxon>
        <taxon>Bacillati</taxon>
        <taxon>Actinomycetota</taxon>
        <taxon>Actinomycetes</taxon>
        <taxon>Mycobacteriales</taxon>
        <taxon>Nocardiaceae</taxon>
        <taxon>Nocardia</taxon>
    </lineage>
</organism>
<name>A0ABV3FT52_9NOCA</name>
<evidence type="ECO:0000256" key="2">
    <source>
        <dbReference type="SAM" id="Phobius"/>
    </source>
</evidence>
<dbReference type="RefSeq" id="WP_157978951.1">
    <property type="nucleotide sequence ID" value="NZ_JBEXKW010000019.1"/>
</dbReference>
<comment type="caution">
    <text evidence="3">The sequence shown here is derived from an EMBL/GenBank/DDBJ whole genome shotgun (WGS) entry which is preliminary data.</text>
</comment>
<proteinExistence type="predicted"/>
<gene>
    <name evidence="3" type="ORF">AB0I48_13675</name>
</gene>